<protein>
    <submittedName>
        <fullName evidence="1">Retrotransposon domain containing protein</fullName>
    </submittedName>
</protein>
<sequence length="210" mass="24406">MKDRLMSNVNAAHKRLYALDRKLSSDPELNDKYHKVFMYLEKQGIIEEIPTERWTYSEHPIFYLTHRPVVREESTSTKIRPVFDASVKGANGVSLNDCLEIGPKLTPDLGQILLRFSRWKYGLSADIQNAFLQIELESADRDVHRFLLMDTNKQVRHMRFNRVTFGNASSPFILNAVIKLHLERYEKDRTIAELMTNLHSKSSLYEVAGH</sequence>
<dbReference type="Gene3D" id="3.30.70.270">
    <property type="match status" value="1"/>
</dbReference>
<reference evidence="1 2" key="1">
    <citation type="journal article" date="2021" name="Elife">
        <title>Chloroplast acquisition without the gene transfer in kleptoplastic sea slugs, Plakobranchus ocellatus.</title>
        <authorList>
            <person name="Maeda T."/>
            <person name="Takahashi S."/>
            <person name="Yoshida T."/>
            <person name="Shimamura S."/>
            <person name="Takaki Y."/>
            <person name="Nagai Y."/>
            <person name="Toyoda A."/>
            <person name="Suzuki Y."/>
            <person name="Arimoto A."/>
            <person name="Ishii H."/>
            <person name="Satoh N."/>
            <person name="Nishiyama T."/>
            <person name="Hasebe M."/>
            <person name="Maruyama T."/>
            <person name="Minagawa J."/>
            <person name="Obokata J."/>
            <person name="Shigenobu S."/>
        </authorList>
    </citation>
    <scope>NUCLEOTIDE SEQUENCE [LARGE SCALE GENOMIC DNA]</scope>
</reference>
<dbReference type="AlphaFoldDB" id="A0AAV4C4D1"/>
<comment type="caution">
    <text evidence="1">The sequence shown here is derived from an EMBL/GenBank/DDBJ whole genome shotgun (WGS) entry which is preliminary data.</text>
</comment>
<dbReference type="EMBL" id="BLXT01005922">
    <property type="protein sequence ID" value="GFO27535.1"/>
    <property type="molecule type" value="Genomic_DNA"/>
</dbReference>
<dbReference type="Proteomes" id="UP000735302">
    <property type="component" value="Unassembled WGS sequence"/>
</dbReference>
<dbReference type="Gene3D" id="3.10.10.10">
    <property type="entry name" value="HIV Type 1 Reverse Transcriptase, subunit A, domain 1"/>
    <property type="match status" value="1"/>
</dbReference>
<evidence type="ECO:0000313" key="1">
    <source>
        <dbReference type="EMBL" id="GFO27535.1"/>
    </source>
</evidence>
<proteinExistence type="predicted"/>
<gene>
    <name evidence="1" type="ORF">PoB_005404000</name>
</gene>
<organism evidence="1 2">
    <name type="scientific">Plakobranchus ocellatus</name>
    <dbReference type="NCBI Taxonomy" id="259542"/>
    <lineage>
        <taxon>Eukaryota</taxon>
        <taxon>Metazoa</taxon>
        <taxon>Spiralia</taxon>
        <taxon>Lophotrochozoa</taxon>
        <taxon>Mollusca</taxon>
        <taxon>Gastropoda</taxon>
        <taxon>Heterobranchia</taxon>
        <taxon>Euthyneura</taxon>
        <taxon>Panpulmonata</taxon>
        <taxon>Sacoglossa</taxon>
        <taxon>Placobranchoidea</taxon>
        <taxon>Plakobranchidae</taxon>
        <taxon>Plakobranchus</taxon>
    </lineage>
</organism>
<dbReference type="PANTHER" id="PTHR47331">
    <property type="entry name" value="PHD-TYPE DOMAIN-CONTAINING PROTEIN"/>
    <property type="match status" value="1"/>
</dbReference>
<name>A0AAV4C4D1_9GAST</name>
<accession>A0AAV4C4D1</accession>
<keyword evidence="2" id="KW-1185">Reference proteome</keyword>
<dbReference type="SUPFAM" id="SSF56672">
    <property type="entry name" value="DNA/RNA polymerases"/>
    <property type="match status" value="1"/>
</dbReference>
<evidence type="ECO:0000313" key="2">
    <source>
        <dbReference type="Proteomes" id="UP000735302"/>
    </source>
</evidence>
<dbReference type="InterPro" id="IPR043502">
    <property type="entry name" value="DNA/RNA_pol_sf"/>
</dbReference>
<dbReference type="PANTHER" id="PTHR47331:SF1">
    <property type="entry name" value="GAG-LIKE PROTEIN"/>
    <property type="match status" value="1"/>
</dbReference>
<dbReference type="InterPro" id="IPR043128">
    <property type="entry name" value="Rev_trsase/Diguanyl_cyclase"/>
</dbReference>